<dbReference type="EMBL" id="BDQI01000076">
    <property type="protein sequence ID" value="GAX58974.1"/>
    <property type="molecule type" value="Genomic_DNA"/>
</dbReference>
<comment type="caution">
    <text evidence="2">The sequence shown here is derived from an EMBL/GenBank/DDBJ whole genome shotgun (WGS) entry which is preliminary data.</text>
</comment>
<name>A0A286PHE5_STROL</name>
<accession>A0A286PHE5</accession>
<dbReference type="STRING" id="1963.AQJ27_51060"/>
<evidence type="ECO:0000313" key="2">
    <source>
        <dbReference type="EMBL" id="GAX58974.1"/>
    </source>
</evidence>
<dbReference type="RefSeq" id="WP_067385933.1">
    <property type="nucleotide sequence ID" value="NZ_BDQI01000076.1"/>
</dbReference>
<sequence length="80" mass="9273">MPQRCKTPDSEIRLRKQLVKLKEPRAKDAKELWQLQTDIDHLVRAVNQLTVENRQLRGALSQPSSPVRALPTQLRPNRIP</sequence>
<evidence type="ECO:0000313" key="3">
    <source>
        <dbReference type="Proteomes" id="UP000217446"/>
    </source>
</evidence>
<feature type="region of interest" description="Disordered" evidence="1">
    <location>
        <begin position="59"/>
        <end position="80"/>
    </location>
</feature>
<reference evidence="3" key="1">
    <citation type="submission" date="2017-05" db="EMBL/GenBank/DDBJ databases">
        <title>Streptomyces olivochromogenes NBRC 3561 whole genome shotgun sequence.</title>
        <authorList>
            <person name="Dohra H."/>
            <person name="Kodani S."/>
        </authorList>
    </citation>
    <scope>NUCLEOTIDE SEQUENCE [LARGE SCALE GENOMIC DNA]</scope>
    <source>
        <strain evidence="3">NBRC 3561</strain>
    </source>
</reference>
<proteinExistence type="predicted"/>
<organism evidence="2 3">
    <name type="scientific">Streptomyces olivochromogenes</name>
    <dbReference type="NCBI Taxonomy" id="1963"/>
    <lineage>
        <taxon>Bacteria</taxon>
        <taxon>Bacillati</taxon>
        <taxon>Actinomycetota</taxon>
        <taxon>Actinomycetes</taxon>
        <taxon>Kitasatosporales</taxon>
        <taxon>Streptomycetaceae</taxon>
        <taxon>Streptomyces</taxon>
    </lineage>
</organism>
<keyword evidence="3" id="KW-1185">Reference proteome</keyword>
<evidence type="ECO:0000256" key="1">
    <source>
        <dbReference type="SAM" id="MobiDB-lite"/>
    </source>
</evidence>
<dbReference type="AlphaFoldDB" id="A0A286PHE5"/>
<dbReference type="Proteomes" id="UP000217446">
    <property type="component" value="Unassembled WGS sequence"/>
</dbReference>
<gene>
    <name evidence="2" type="ORF">SO3561_10549</name>
</gene>
<protein>
    <submittedName>
        <fullName evidence="2">Uncharacterized protein</fullName>
    </submittedName>
</protein>